<name>A0A1W0WBF9_HYPEX</name>
<accession>A0A1W0WBF9</accession>
<comment type="caution">
    <text evidence="2">The sequence shown here is derived from an EMBL/GenBank/DDBJ whole genome shotgun (WGS) entry which is preliminary data.</text>
</comment>
<evidence type="ECO:0000256" key="1">
    <source>
        <dbReference type="SAM" id="MobiDB-lite"/>
    </source>
</evidence>
<evidence type="ECO:0000313" key="3">
    <source>
        <dbReference type="Proteomes" id="UP000192578"/>
    </source>
</evidence>
<keyword evidence="3" id="KW-1185">Reference proteome</keyword>
<dbReference type="Proteomes" id="UP000192578">
    <property type="component" value="Unassembled WGS sequence"/>
</dbReference>
<evidence type="ECO:0000313" key="2">
    <source>
        <dbReference type="EMBL" id="OQV12502.1"/>
    </source>
</evidence>
<feature type="region of interest" description="Disordered" evidence="1">
    <location>
        <begin position="1"/>
        <end position="93"/>
    </location>
</feature>
<sequence length="109" mass="11540">MVRWFGCCTSAGKDPSKAKKSKSKGGASSTLNGAADGAETLNNHHLNNKSRDAQDGVRPDGEVLNEKVSVVEHPAGNNVAQREKTARKSPSVDHNTLCAQLRRTVCAGI</sequence>
<feature type="compositionally biased region" description="Basic and acidic residues" evidence="1">
    <location>
        <begin position="49"/>
        <end position="65"/>
    </location>
</feature>
<dbReference type="AlphaFoldDB" id="A0A1W0WBF9"/>
<proteinExistence type="predicted"/>
<gene>
    <name evidence="2" type="ORF">BV898_13228</name>
</gene>
<reference evidence="3" key="1">
    <citation type="submission" date="2017-01" db="EMBL/GenBank/DDBJ databases">
        <title>Comparative genomics of anhydrobiosis in the tardigrade Hypsibius dujardini.</title>
        <authorList>
            <person name="Yoshida Y."/>
            <person name="Koutsovoulos G."/>
            <person name="Laetsch D."/>
            <person name="Stevens L."/>
            <person name="Kumar S."/>
            <person name="Horikawa D."/>
            <person name="Ishino K."/>
            <person name="Komine S."/>
            <person name="Tomita M."/>
            <person name="Blaxter M."/>
            <person name="Arakawa K."/>
        </authorList>
    </citation>
    <scope>NUCLEOTIDE SEQUENCE [LARGE SCALE GENOMIC DNA]</scope>
    <source>
        <strain evidence="3">Z151</strain>
    </source>
</reference>
<organism evidence="2 3">
    <name type="scientific">Hypsibius exemplaris</name>
    <name type="common">Freshwater tardigrade</name>
    <dbReference type="NCBI Taxonomy" id="2072580"/>
    <lineage>
        <taxon>Eukaryota</taxon>
        <taxon>Metazoa</taxon>
        <taxon>Ecdysozoa</taxon>
        <taxon>Tardigrada</taxon>
        <taxon>Eutardigrada</taxon>
        <taxon>Parachela</taxon>
        <taxon>Hypsibioidea</taxon>
        <taxon>Hypsibiidae</taxon>
        <taxon>Hypsibius</taxon>
    </lineage>
</organism>
<dbReference type="EMBL" id="MTYJ01000143">
    <property type="protein sequence ID" value="OQV12502.1"/>
    <property type="molecule type" value="Genomic_DNA"/>
</dbReference>
<protein>
    <submittedName>
        <fullName evidence="2">Uncharacterized protein</fullName>
    </submittedName>
</protein>